<keyword evidence="1" id="KW-1133">Transmembrane helix</keyword>
<proteinExistence type="predicted"/>
<evidence type="ECO:0000256" key="1">
    <source>
        <dbReference type="SAM" id="Phobius"/>
    </source>
</evidence>
<keyword evidence="1" id="KW-0472">Membrane</keyword>
<gene>
    <name evidence="3" type="ORF">HRI_001893100</name>
</gene>
<feature type="domain" description="DUF8040" evidence="2">
    <location>
        <begin position="67"/>
        <end position="151"/>
    </location>
</feature>
<dbReference type="PANTHER" id="PTHR22930:SF293">
    <property type="entry name" value="PROTEIN ALP1-LIKE"/>
    <property type="match status" value="1"/>
</dbReference>
<evidence type="ECO:0000259" key="2">
    <source>
        <dbReference type="Pfam" id="PF26138"/>
    </source>
</evidence>
<protein>
    <recommendedName>
        <fullName evidence="2">DUF8040 domain-containing protein</fullName>
    </recommendedName>
</protein>
<comment type="caution">
    <text evidence="3">The sequence shown here is derived from an EMBL/GenBank/DDBJ whole genome shotgun (WGS) entry which is preliminary data.</text>
</comment>
<evidence type="ECO:0000313" key="3">
    <source>
        <dbReference type="EMBL" id="GMI82238.1"/>
    </source>
</evidence>
<accession>A0A9W7HT10</accession>
<dbReference type="OrthoDB" id="1002434at2759"/>
<keyword evidence="1" id="KW-0812">Transmembrane</keyword>
<feature type="transmembrane region" description="Helical" evidence="1">
    <location>
        <begin position="12"/>
        <end position="39"/>
    </location>
</feature>
<dbReference type="Pfam" id="PF26138">
    <property type="entry name" value="DUF8040"/>
    <property type="match status" value="1"/>
</dbReference>
<organism evidence="3 4">
    <name type="scientific">Hibiscus trionum</name>
    <name type="common">Flower of an hour</name>
    <dbReference type="NCBI Taxonomy" id="183268"/>
    <lineage>
        <taxon>Eukaryota</taxon>
        <taxon>Viridiplantae</taxon>
        <taxon>Streptophyta</taxon>
        <taxon>Embryophyta</taxon>
        <taxon>Tracheophyta</taxon>
        <taxon>Spermatophyta</taxon>
        <taxon>Magnoliopsida</taxon>
        <taxon>eudicotyledons</taxon>
        <taxon>Gunneridae</taxon>
        <taxon>Pentapetalae</taxon>
        <taxon>rosids</taxon>
        <taxon>malvids</taxon>
        <taxon>Malvales</taxon>
        <taxon>Malvaceae</taxon>
        <taxon>Malvoideae</taxon>
        <taxon>Hibiscus</taxon>
    </lineage>
</organism>
<keyword evidence="4" id="KW-1185">Reference proteome</keyword>
<reference evidence="3" key="1">
    <citation type="submission" date="2023-05" db="EMBL/GenBank/DDBJ databases">
        <title>Genome and transcriptome analyses reveal genes involved in the formation of fine ridges on petal epidermal cells in Hibiscus trionum.</title>
        <authorList>
            <person name="Koshimizu S."/>
            <person name="Masuda S."/>
            <person name="Ishii T."/>
            <person name="Shirasu K."/>
            <person name="Hoshino A."/>
            <person name="Arita M."/>
        </authorList>
    </citation>
    <scope>NUCLEOTIDE SEQUENCE</scope>
    <source>
        <strain evidence="3">Hamamatsu line</strain>
    </source>
</reference>
<evidence type="ECO:0000313" key="4">
    <source>
        <dbReference type="Proteomes" id="UP001165190"/>
    </source>
</evidence>
<dbReference type="AlphaFoldDB" id="A0A9W7HT10"/>
<dbReference type="InterPro" id="IPR058353">
    <property type="entry name" value="DUF8040"/>
</dbReference>
<dbReference type="InterPro" id="IPR045249">
    <property type="entry name" value="HARBI1-like"/>
</dbReference>
<dbReference type="EMBL" id="BSYR01000019">
    <property type="protein sequence ID" value="GMI82238.1"/>
    <property type="molecule type" value="Genomic_DNA"/>
</dbReference>
<sequence length="179" mass="21511">MARLKIQKKMCIVTILILQLEMMKTMFQMLMLVAIALIFRKYKTRSKKRYAHEKLHRHNIRSINLHKIIFESDRQSVDNCRMDRRAFLKLCHLLKCHGGLKESRHMCMEEMVITFLHIIAHHTKNRVLKRQTTRSGETISRVFHAVLNSVLRLHLILLRKPEPIQENSTDERWKWFKDA</sequence>
<name>A0A9W7HT10_HIBTR</name>
<dbReference type="PANTHER" id="PTHR22930">
    <property type="match status" value="1"/>
</dbReference>
<dbReference type="Proteomes" id="UP001165190">
    <property type="component" value="Unassembled WGS sequence"/>
</dbReference>